<gene>
    <name evidence="2" type="ORF">M0R45_036152</name>
</gene>
<reference evidence="2 3" key="1">
    <citation type="journal article" date="2023" name="G3 (Bethesda)">
        <title>A chromosome-length genome assembly and annotation of blackberry (Rubus argutus, cv. 'Hillquist').</title>
        <authorList>
            <person name="Bruna T."/>
            <person name="Aryal R."/>
            <person name="Dudchenko O."/>
            <person name="Sargent D.J."/>
            <person name="Mead D."/>
            <person name="Buti M."/>
            <person name="Cavallini A."/>
            <person name="Hytonen T."/>
            <person name="Andres J."/>
            <person name="Pham M."/>
            <person name="Weisz D."/>
            <person name="Mascagni F."/>
            <person name="Usai G."/>
            <person name="Natali L."/>
            <person name="Bassil N."/>
            <person name="Fernandez G.E."/>
            <person name="Lomsadze A."/>
            <person name="Armour M."/>
            <person name="Olukolu B."/>
            <person name="Poorten T."/>
            <person name="Britton C."/>
            <person name="Davik J."/>
            <person name="Ashrafi H."/>
            <person name="Aiden E.L."/>
            <person name="Borodovsky M."/>
            <person name="Worthington M."/>
        </authorList>
    </citation>
    <scope>NUCLEOTIDE SEQUENCE [LARGE SCALE GENOMIC DNA]</scope>
    <source>
        <strain evidence="2">PI 553951</strain>
    </source>
</reference>
<dbReference type="AlphaFoldDB" id="A0AAW1VYV2"/>
<evidence type="ECO:0000313" key="3">
    <source>
        <dbReference type="Proteomes" id="UP001457282"/>
    </source>
</evidence>
<evidence type="ECO:0000256" key="1">
    <source>
        <dbReference type="SAM" id="Phobius"/>
    </source>
</evidence>
<keyword evidence="1" id="KW-0812">Transmembrane</keyword>
<dbReference type="EMBL" id="JBEDUW010000007">
    <property type="protein sequence ID" value="KAK9912282.1"/>
    <property type="molecule type" value="Genomic_DNA"/>
</dbReference>
<feature type="transmembrane region" description="Helical" evidence="1">
    <location>
        <begin position="12"/>
        <end position="32"/>
    </location>
</feature>
<protein>
    <submittedName>
        <fullName evidence="2">Uncharacterized protein</fullName>
    </submittedName>
</protein>
<evidence type="ECO:0000313" key="2">
    <source>
        <dbReference type="EMBL" id="KAK9912282.1"/>
    </source>
</evidence>
<keyword evidence="3" id="KW-1185">Reference proteome</keyword>
<dbReference type="Proteomes" id="UP001457282">
    <property type="component" value="Unassembled WGS sequence"/>
</dbReference>
<sequence>MQMKTSLNKCRNVSFWSEHLVLLLKMAIISVWNSFHQQDKLVLRTCIASNGSVVLYRDEIMSQGPMVCVLICRRHRGGLEGGGDWTELGWARRGVAETGSEVHGKVARRSMDWVDAGMGSAVSKDRRLDGGTLRRSTVVLWDAHG</sequence>
<keyword evidence="1" id="KW-0472">Membrane</keyword>
<organism evidence="2 3">
    <name type="scientific">Rubus argutus</name>
    <name type="common">Southern blackberry</name>
    <dbReference type="NCBI Taxonomy" id="59490"/>
    <lineage>
        <taxon>Eukaryota</taxon>
        <taxon>Viridiplantae</taxon>
        <taxon>Streptophyta</taxon>
        <taxon>Embryophyta</taxon>
        <taxon>Tracheophyta</taxon>
        <taxon>Spermatophyta</taxon>
        <taxon>Magnoliopsida</taxon>
        <taxon>eudicotyledons</taxon>
        <taxon>Gunneridae</taxon>
        <taxon>Pentapetalae</taxon>
        <taxon>rosids</taxon>
        <taxon>fabids</taxon>
        <taxon>Rosales</taxon>
        <taxon>Rosaceae</taxon>
        <taxon>Rosoideae</taxon>
        <taxon>Rosoideae incertae sedis</taxon>
        <taxon>Rubus</taxon>
    </lineage>
</organism>
<proteinExistence type="predicted"/>
<comment type="caution">
    <text evidence="2">The sequence shown here is derived from an EMBL/GenBank/DDBJ whole genome shotgun (WGS) entry which is preliminary data.</text>
</comment>
<keyword evidence="1" id="KW-1133">Transmembrane helix</keyword>
<accession>A0AAW1VYV2</accession>
<name>A0AAW1VYV2_RUBAR</name>